<reference evidence="3" key="1">
    <citation type="submission" date="2023-09" db="UniProtKB">
        <authorList>
            <consortium name="Ensembl"/>
        </authorList>
    </citation>
    <scope>IDENTIFICATION</scope>
</reference>
<dbReference type="AlphaFoldDB" id="A0A3B5AY39"/>
<feature type="domain" description="Integrase catalytic" evidence="2">
    <location>
        <begin position="1"/>
        <end position="75"/>
    </location>
</feature>
<dbReference type="PANTHER" id="PTHR37984:SF9">
    <property type="entry name" value="INTEGRASE CATALYTIC DOMAIN-CONTAINING PROTEIN"/>
    <property type="match status" value="1"/>
</dbReference>
<dbReference type="SUPFAM" id="SSF53098">
    <property type="entry name" value="Ribonuclease H-like"/>
    <property type="match status" value="1"/>
</dbReference>
<evidence type="ECO:0000256" key="1">
    <source>
        <dbReference type="SAM" id="MobiDB-lite"/>
    </source>
</evidence>
<dbReference type="GeneTree" id="ENSGT00490000044642"/>
<dbReference type="GO" id="GO:0003676">
    <property type="term" value="F:nucleic acid binding"/>
    <property type="evidence" value="ECO:0007669"/>
    <property type="project" value="InterPro"/>
</dbReference>
<dbReference type="InterPro" id="IPR001584">
    <property type="entry name" value="Integrase_cat-core"/>
</dbReference>
<evidence type="ECO:0000313" key="3">
    <source>
        <dbReference type="Ensembl" id="ENSSPAP00000025371.1"/>
    </source>
</evidence>
<dbReference type="InterPro" id="IPR050951">
    <property type="entry name" value="Retrovirus_Pol_polyprotein"/>
</dbReference>
<dbReference type="PANTHER" id="PTHR37984">
    <property type="entry name" value="PROTEIN CBG26694"/>
    <property type="match status" value="1"/>
</dbReference>
<dbReference type="PROSITE" id="PS50994">
    <property type="entry name" value="INTEGRASE"/>
    <property type="match status" value="1"/>
</dbReference>
<organism evidence="3">
    <name type="scientific">Stegastes partitus</name>
    <name type="common">bicolor damselfish</name>
    <dbReference type="NCBI Taxonomy" id="144197"/>
    <lineage>
        <taxon>Eukaryota</taxon>
        <taxon>Metazoa</taxon>
        <taxon>Chordata</taxon>
        <taxon>Craniata</taxon>
        <taxon>Vertebrata</taxon>
        <taxon>Euteleostomi</taxon>
        <taxon>Actinopterygii</taxon>
        <taxon>Neopterygii</taxon>
        <taxon>Teleostei</taxon>
        <taxon>Neoteleostei</taxon>
        <taxon>Acanthomorphata</taxon>
        <taxon>Ovalentaria</taxon>
        <taxon>Pomacentridae</taxon>
        <taxon>Stegastes</taxon>
    </lineage>
</organism>
<name>A0A3B5AY39_9TELE</name>
<dbReference type="STRING" id="144197.ENSSPAP00000025371"/>
<feature type="region of interest" description="Disordered" evidence="1">
    <location>
        <begin position="188"/>
        <end position="212"/>
    </location>
</feature>
<protein>
    <recommendedName>
        <fullName evidence="2">Integrase catalytic domain-containing protein</fullName>
    </recommendedName>
</protein>
<dbReference type="InterPro" id="IPR036397">
    <property type="entry name" value="RNaseH_sf"/>
</dbReference>
<dbReference type="Ensembl" id="ENSSPAT00000025790.1">
    <property type="protein sequence ID" value="ENSSPAP00000025371.1"/>
    <property type="gene ID" value="ENSSPAG00000019179.1"/>
</dbReference>
<proteinExistence type="predicted"/>
<dbReference type="GO" id="GO:0015074">
    <property type="term" value="P:DNA integration"/>
    <property type="evidence" value="ECO:0007669"/>
    <property type="project" value="InterPro"/>
</dbReference>
<dbReference type="InterPro" id="IPR012337">
    <property type="entry name" value="RNaseH-like_sf"/>
</dbReference>
<evidence type="ECO:0000259" key="2">
    <source>
        <dbReference type="PROSITE" id="PS50994"/>
    </source>
</evidence>
<accession>A0A3B5AY39</accession>
<sequence>VAHLNIASANTVIAALKDVFSRHGIPETVVSDNGPQYSCELFKDFATEYRFTHITSSPRYRQANDEAEHAVATIKGLWKGGGEKLKALMTYRATPLESWFSPAQLLMGRQLGFRKSEKRAKENQQHKYNLRYRARLLPPLQSGQNVWLPREEKQGTVILQATTPRSYIIHTDEGQLRRNCAHMRTLHQPQPQTTPEIPVATSEPGNTETHTRVTRETNIQKYTDTTNTPYVTTSGRVLRPPHRLNL</sequence>
<dbReference type="Gene3D" id="3.30.420.10">
    <property type="entry name" value="Ribonuclease H-like superfamily/Ribonuclease H"/>
    <property type="match status" value="1"/>
</dbReference>